<organism evidence="10 11">
    <name type="scientific">Aplysia californica</name>
    <name type="common">California sea hare</name>
    <dbReference type="NCBI Taxonomy" id="6500"/>
    <lineage>
        <taxon>Eukaryota</taxon>
        <taxon>Metazoa</taxon>
        <taxon>Spiralia</taxon>
        <taxon>Lophotrochozoa</taxon>
        <taxon>Mollusca</taxon>
        <taxon>Gastropoda</taxon>
        <taxon>Heterobranchia</taxon>
        <taxon>Euthyneura</taxon>
        <taxon>Tectipleura</taxon>
        <taxon>Aplysiida</taxon>
        <taxon>Aplysioidea</taxon>
        <taxon>Aplysiidae</taxon>
        <taxon>Aplysia</taxon>
    </lineage>
</organism>
<dbReference type="PROSITE" id="PS00139">
    <property type="entry name" value="THIOL_PROTEASE_CYS"/>
    <property type="match status" value="1"/>
</dbReference>
<feature type="domain" description="Cathepsin propeptide inhibitor" evidence="9">
    <location>
        <begin position="35"/>
        <end position="94"/>
    </location>
</feature>
<dbReference type="Gene3D" id="1.10.287.2250">
    <property type="match status" value="1"/>
</dbReference>
<dbReference type="InterPro" id="IPR039417">
    <property type="entry name" value="Peptidase_C1A_papain-like"/>
</dbReference>
<dbReference type="Proteomes" id="UP000694888">
    <property type="component" value="Unplaced"/>
</dbReference>
<keyword evidence="2" id="KW-0645">Protease</keyword>
<dbReference type="InterPro" id="IPR025660">
    <property type="entry name" value="Pept_his_AS"/>
</dbReference>
<dbReference type="PRINTS" id="PR00705">
    <property type="entry name" value="PAPAIN"/>
</dbReference>
<protein>
    <submittedName>
        <fullName evidence="11">Cysteine proteinase 1</fullName>
    </submittedName>
</protein>
<sequence length="376" mass="40978">MALLIYVICAVLVHAHCSRPVRYEGSARGQGYREFTAWREQHGRQYSSGEELMRRYHIFVENLAKIRILNAERVSPDDATFGPTQFADLTEREFKDTVLMSAWRKSPGSKMYRSNSSLPAPPASFDWTSQSHVVTPVKNQGQAGTCWAFAGCANVESVYGVRTGEASPDLSTQALNDCDGYVDVLEGAIACGPLGATMPGFYLWVIEEGGLMSWEDYPYCVGNGGCAPCEPPGYSSQWCGGEWPIKPCVARDSCEAKYDRSKFVPGIKVKDFVNFPSDESALVENLVEVGPLVAGIDATDMQLYTGGVLQATSCRPEQLNHAVLLVGYGQAGEGGAPYWRAKNSWGEGWGEEGYLRIQRGEGACGINTDVTSAVLD</sequence>
<dbReference type="InterPro" id="IPR038765">
    <property type="entry name" value="Papain-like_cys_pep_sf"/>
</dbReference>
<dbReference type="RefSeq" id="XP_012946113.1">
    <property type="nucleotide sequence ID" value="XM_013090659.2"/>
</dbReference>
<dbReference type="InterPro" id="IPR013201">
    <property type="entry name" value="Prot_inhib_I29"/>
</dbReference>
<keyword evidence="10" id="KW-1185">Reference proteome</keyword>
<name>A0ABM1AEF7_APLCA</name>
<evidence type="ECO:0000256" key="7">
    <source>
        <dbReference type="SAM" id="SignalP"/>
    </source>
</evidence>
<keyword evidence="5" id="KW-0865">Zymogen</keyword>
<evidence type="ECO:0000256" key="4">
    <source>
        <dbReference type="ARBA" id="ARBA00022807"/>
    </source>
</evidence>
<evidence type="ECO:0000256" key="1">
    <source>
        <dbReference type="ARBA" id="ARBA00008455"/>
    </source>
</evidence>
<reference evidence="11" key="1">
    <citation type="submission" date="2025-08" db="UniProtKB">
        <authorList>
            <consortium name="RefSeq"/>
        </authorList>
    </citation>
    <scope>IDENTIFICATION</scope>
</reference>
<dbReference type="Pfam" id="PF08246">
    <property type="entry name" value="Inhibitor_I29"/>
    <property type="match status" value="1"/>
</dbReference>
<dbReference type="InterPro" id="IPR000169">
    <property type="entry name" value="Pept_cys_AS"/>
</dbReference>
<gene>
    <name evidence="11" type="primary">LOC106013871</name>
</gene>
<dbReference type="Gene3D" id="3.90.70.10">
    <property type="entry name" value="Cysteine proteinases"/>
    <property type="match status" value="1"/>
</dbReference>
<dbReference type="PROSITE" id="PS00639">
    <property type="entry name" value="THIOL_PROTEASE_HIS"/>
    <property type="match status" value="1"/>
</dbReference>
<evidence type="ECO:0000256" key="2">
    <source>
        <dbReference type="ARBA" id="ARBA00022670"/>
    </source>
</evidence>
<comment type="similarity">
    <text evidence="1">Belongs to the peptidase C1 family.</text>
</comment>
<dbReference type="InterPro" id="IPR000668">
    <property type="entry name" value="Peptidase_C1A_C"/>
</dbReference>
<proteinExistence type="inferred from homology"/>
<accession>A0ABM1AEF7</accession>
<dbReference type="SMART" id="SM00848">
    <property type="entry name" value="Inhibitor_I29"/>
    <property type="match status" value="1"/>
</dbReference>
<evidence type="ECO:0000313" key="10">
    <source>
        <dbReference type="Proteomes" id="UP000694888"/>
    </source>
</evidence>
<evidence type="ECO:0000256" key="3">
    <source>
        <dbReference type="ARBA" id="ARBA00022801"/>
    </source>
</evidence>
<keyword evidence="4" id="KW-0788">Thiol protease</keyword>
<dbReference type="PANTHER" id="PTHR12411">
    <property type="entry name" value="CYSTEINE PROTEASE FAMILY C1-RELATED"/>
    <property type="match status" value="1"/>
</dbReference>
<evidence type="ECO:0000256" key="6">
    <source>
        <dbReference type="ARBA" id="ARBA00023157"/>
    </source>
</evidence>
<feature type="chain" id="PRO_5046061926" evidence="7">
    <location>
        <begin position="16"/>
        <end position="376"/>
    </location>
</feature>
<evidence type="ECO:0000313" key="11">
    <source>
        <dbReference type="RefSeq" id="XP_012946113.1"/>
    </source>
</evidence>
<dbReference type="CDD" id="cd02248">
    <property type="entry name" value="Peptidase_C1A"/>
    <property type="match status" value="1"/>
</dbReference>
<feature type="domain" description="Peptidase C1A papain C-terminal" evidence="8">
    <location>
        <begin position="121"/>
        <end position="374"/>
    </location>
</feature>
<evidence type="ECO:0000256" key="5">
    <source>
        <dbReference type="ARBA" id="ARBA00023145"/>
    </source>
</evidence>
<keyword evidence="7" id="KW-0732">Signal</keyword>
<dbReference type="SUPFAM" id="SSF54001">
    <property type="entry name" value="Cysteine proteinases"/>
    <property type="match status" value="1"/>
</dbReference>
<evidence type="ECO:0000259" key="8">
    <source>
        <dbReference type="SMART" id="SM00645"/>
    </source>
</evidence>
<dbReference type="InterPro" id="IPR013128">
    <property type="entry name" value="Peptidase_C1A"/>
</dbReference>
<dbReference type="GeneID" id="106013871"/>
<keyword evidence="6" id="KW-1015">Disulfide bond</keyword>
<keyword evidence="3" id="KW-0378">Hydrolase</keyword>
<evidence type="ECO:0000259" key="9">
    <source>
        <dbReference type="SMART" id="SM00848"/>
    </source>
</evidence>
<dbReference type="Pfam" id="PF00112">
    <property type="entry name" value="Peptidase_C1"/>
    <property type="match status" value="1"/>
</dbReference>
<feature type="signal peptide" evidence="7">
    <location>
        <begin position="1"/>
        <end position="15"/>
    </location>
</feature>
<dbReference type="SMART" id="SM00645">
    <property type="entry name" value="Pept_C1"/>
    <property type="match status" value="1"/>
</dbReference>